<dbReference type="RefSeq" id="XP_062713292.1">
    <property type="nucleotide sequence ID" value="XM_062857308.1"/>
</dbReference>
<proteinExistence type="predicted"/>
<keyword evidence="4" id="KW-1185">Reference proteome</keyword>
<dbReference type="PANTHER" id="PTHR33395">
    <property type="entry name" value="TRANSCRIPTASE, PUTATIVE-RELATED-RELATED"/>
    <property type="match status" value="1"/>
</dbReference>
<evidence type="ECO:0000259" key="2">
    <source>
        <dbReference type="Pfam" id="PF14529"/>
    </source>
</evidence>
<dbReference type="InterPro" id="IPR036691">
    <property type="entry name" value="Endo/exonu/phosph_ase_sf"/>
</dbReference>
<feature type="compositionally biased region" description="Low complexity" evidence="1">
    <location>
        <begin position="89"/>
        <end position="104"/>
    </location>
</feature>
<reference evidence="3" key="2">
    <citation type="submission" date="2025-05" db="UniProtKB">
        <authorList>
            <consortium name="EnsemblMetazoa"/>
        </authorList>
    </citation>
    <scope>IDENTIFICATION</scope>
    <source>
        <strain evidence="3">Foshan</strain>
    </source>
</reference>
<feature type="domain" description="Endonuclease/exonuclease/phosphatase" evidence="2">
    <location>
        <begin position="220"/>
        <end position="329"/>
    </location>
</feature>
<feature type="region of interest" description="Disordered" evidence="1">
    <location>
        <begin position="1"/>
        <end position="56"/>
    </location>
</feature>
<evidence type="ECO:0000313" key="3">
    <source>
        <dbReference type="EnsemblMetazoa" id="AALFPA23_021059.P31065"/>
    </source>
</evidence>
<accession>A0ABM1ZRP4</accession>
<dbReference type="InterPro" id="IPR005135">
    <property type="entry name" value="Endo/exonuclease/phosphatase"/>
</dbReference>
<evidence type="ECO:0000313" key="4">
    <source>
        <dbReference type="Proteomes" id="UP000069940"/>
    </source>
</evidence>
<reference evidence="4" key="1">
    <citation type="journal article" date="2015" name="Proc. Natl. Acad. Sci. U.S.A.">
        <title>Genome sequence of the Asian Tiger mosquito, Aedes albopictus, reveals insights into its biology, genetics, and evolution.</title>
        <authorList>
            <person name="Chen X.G."/>
            <person name="Jiang X."/>
            <person name="Gu J."/>
            <person name="Xu M."/>
            <person name="Wu Y."/>
            <person name="Deng Y."/>
            <person name="Zhang C."/>
            <person name="Bonizzoni M."/>
            <person name="Dermauw W."/>
            <person name="Vontas J."/>
            <person name="Armbruster P."/>
            <person name="Huang X."/>
            <person name="Yang Y."/>
            <person name="Zhang H."/>
            <person name="He W."/>
            <person name="Peng H."/>
            <person name="Liu Y."/>
            <person name="Wu K."/>
            <person name="Chen J."/>
            <person name="Lirakis M."/>
            <person name="Topalis P."/>
            <person name="Van Leeuwen T."/>
            <person name="Hall A.B."/>
            <person name="Jiang X."/>
            <person name="Thorpe C."/>
            <person name="Mueller R.L."/>
            <person name="Sun C."/>
            <person name="Waterhouse R.M."/>
            <person name="Yan G."/>
            <person name="Tu Z.J."/>
            <person name="Fang X."/>
            <person name="James A.A."/>
        </authorList>
    </citation>
    <scope>NUCLEOTIDE SEQUENCE [LARGE SCALE GENOMIC DNA]</scope>
    <source>
        <strain evidence="4">Foshan</strain>
    </source>
</reference>
<dbReference type="Proteomes" id="UP000069940">
    <property type="component" value="Unassembled WGS sequence"/>
</dbReference>
<dbReference type="SUPFAM" id="SSF56219">
    <property type="entry name" value="DNase I-like"/>
    <property type="match status" value="1"/>
</dbReference>
<feature type="region of interest" description="Disordered" evidence="1">
    <location>
        <begin position="68"/>
        <end position="104"/>
    </location>
</feature>
<dbReference type="PANTHER" id="PTHR33395:SF22">
    <property type="entry name" value="REVERSE TRANSCRIPTASE DOMAIN-CONTAINING PROTEIN"/>
    <property type="match status" value="1"/>
</dbReference>
<sequence length="539" mass="59782">MEAPDPSNSVEPCCQRQLSRPGPVVETEERGFHRASPGKYPNISIASRSDSSSVPSIEPLPPALELACYNDSESSPHDADPNSCLPALPTSSRSSSFAPSATTRTNVSPASASILMYYQNVGGINSSIAEYQSAISDGCYDVYALCETWLNENTSTSQLFDDSYSVYRQDRSPSNSNKSSGGGVLLAVRSCFKSRVLNPPGGPMVEQLWIAITTADATLYLCLVYIPPDRVNDGDMIENHLTSLDWVVAQLGPRDNVIIVGDFNLSAISWQRTSCGYLFPISSRSSISAASRQLLDAYSTARLRQLNGVENENNRILDLCFFSEEISMDGVVMQAPSPLVKICRHHPPVLARMEISPQFRFCDTVENVSYDYSKADFNKINDFLAHVDWDDVFRDLDANLAASTLSGILWYAIDQYVPTKSERAAPKPAWSNADLRCLKRLKKAALRRHSKHRTDATRAVYLEVNTEYKKLNDRLYNAYQERLQNSLKSKPKRFWRHVNDQRKESGLPSTMTDGSIMADSTTDIAFSALNLATCLPTNT</sequence>
<name>A0ABM1ZRP4_AEDAL</name>
<protein>
    <recommendedName>
        <fullName evidence="2">Endonuclease/exonuclease/phosphatase domain-containing protein</fullName>
    </recommendedName>
</protein>
<dbReference type="EnsemblMetazoa" id="AALFPA23_021059.R31065">
    <property type="protein sequence ID" value="AALFPA23_021059.P31065"/>
    <property type="gene ID" value="AALFPA23_021059"/>
</dbReference>
<dbReference type="GeneID" id="134290235"/>
<organism evidence="3 4">
    <name type="scientific">Aedes albopictus</name>
    <name type="common">Asian tiger mosquito</name>
    <name type="synonym">Stegomyia albopicta</name>
    <dbReference type="NCBI Taxonomy" id="7160"/>
    <lineage>
        <taxon>Eukaryota</taxon>
        <taxon>Metazoa</taxon>
        <taxon>Ecdysozoa</taxon>
        <taxon>Arthropoda</taxon>
        <taxon>Hexapoda</taxon>
        <taxon>Insecta</taxon>
        <taxon>Pterygota</taxon>
        <taxon>Neoptera</taxon>
        <taxon>Endopterygota</taxon>
        <taxon>Diptera</taxon>
        <taxon>Nematocera</taxon>
        <taxon>Culicoidea</taxon>
        <taxon>Culicidae</taxon>
        <taxon>Culicinae</taxon>
        <taxon>Aedini</taxon>
        <taxon>Aedes</taxon>
        <taxon>Stegomyia</taxon>
    </lineage>
</organism>
<dbReference type="Gene3D" id="3.60.10.10">
    <property type="entry name" value="Endonuclease/exonuclease/phosphatase"/>
    <property type="match status" value="1"/>
</dbReference>
<dbReference type="Pfam" id="PF14529">
    <property type="entry name" value="Exo_endo_phos_2"/>
    <property type="match status" value="1"/>
</dbReference>
<evidence type="ECO:0000256" key="1">
    <source>
        <dbReference type="SAM" id="MobiDB-lite"/>
    </source>
</evidence>
<feature type="compositionally biased region" description="Polar residues" evidence="1">
    <location>
        <begin position="1"/>
        <end position="10"/>
    </location>
</feature>
<feature type="compositionally biased region" description="Low complexity" evidence="1">
    <location>
        <begin position="43"/>
        <end position="56"/>
    </location>
</feature>